<keyword evidence="4" id="KW-1185">Reference proteome</keyword>
<evidence type="ECO:0000313" key="4">
    <source>
        <dbReference type="Proteomes" id="UP001194714"/>
    </source>
</evidence>
<comment type="caution">
    <text evidence="3">The sequence shown here is derived from an EMBL/GenBank/DDBJ whole genome shotgun (WGS) entry which is preliminary data.</text>
</comment>
<dbReference type="InterPro" id="IPR043502">
    <property type="entry name" value="DNA/RNA_pol_sf"/>
</dbReference>
<dbReference type="InterPro" id="IPR030931">
    <property type="entry name" value="Group_II_RT_mat"/>
</dbReference>
<dbReference type="PANTHER" id="PTHR34047:SF8">
    <property type="entry name" value="PROTEIN YKFC"/>
    <property type="match status" value="1"/>
</dbReference>
<accession>A0ABS0AWT4</accession>
<dbReference type="InterPro" id="IPR051083">
    <property type="entry name" value="GrpII_Intron_Splice-Mob/Def"/>
</dbReference>
<dbReference type="RefSeq" id="WP_228546931.1">
    <property type="nucleotide sequence ID" value="NZ_JAAEJV010000001.1"/>
</dbReference>
<dbReference type="InterPro" id="IPR013597">
    <property type="entry name" value="Mat_intron_G2"/>
</dbReference>
<dbReference type="EMBL" id="JAAEJV010000001">
    <property type="protein sequence ID" value="MBF5058588.1"/>
    <property type="molecule type" value="Genomic_DNA"/>
</dbReference>
<dbReference type="InterPro" id="IPR000477">
    <property type="entry name" value="RT_dom"/>
</dbReference>
<dbReference type="Pfam" id="PF08388">
    <property type="entry name" value="GIIM"/>
    <property type="match status" value="1"/>
</dbReference>
<name>A0ABS0AWT4_9BACT</name>
<organism evidence="3 4">
    <name type="scientific">Candidatus Neptunichlamydia vexilliferae</name>
    <dbReference type="NCBI Taxonomy" id="1651774"/>
    <lineage>
        <taxon>Bacteria</taxon>
        <taxon>Pseudomonadati</taxon>
        <taxon>Chlamydiota</taxon>
        <taxon>Chlamydiia</taxon>
        <taxon>Parachlamydiales</taxon>
        <taxon>Simkaniaceae</taxon>
        <taxon>Candidatus Neptunichlamydia</taxon>
    </lineage>
</organism>
<dbReference type="Proteomes" id="UP001194714">
    <property type="component" value="Unassembled WGS sequence"/>
</dbReference>
<comment type="similarity">
    <text evidence="1">Belongs to the bacterial reverse transcriptase family.</text>
</comment>
<dbReference type="SUPFAM" id="SSF56672">
    <property type="entry name" value="DNA/RNA polymerases"/>
    <property type="match status" value="1"/>
</dbReference>
<gene>
    <name evidence="3" type="ORF">NEPTK9_000085</name>
</gene>
<dbReference type="PROSITE" id="PS50878">
    <property type="entry name" value="RT_POL"/>
    <property type="match status" value="1"/>
</dbReference>
<evidence type="ECO:0000259" key="2">
    <source>
        <dbReference type="PROSITE" id="PS50878"/>
    </source>
</evidence>
<dbReference type="CDD" id="cd01651">
    <property type="entry name" value="RT_G2_intron"/>
    <property type="match status" value="1"/>
</dbReference>
<dbReference type="PANTHER" id="PTHR34047">
    <property type="entry name" value="NUCLEAR INTRON MATURASE 1, MITOCHONDRIAL-RELATED"/>
    <property type="match status" value="1"/>
</dbReference>
<dbReference type="Pfam" id="PF00078">
    <property type="entry name" value="RVT_1"/>
    <property type="match status" value="1"/>
</dbReference>
<evidence type="ECO:0000256" key="1">
    <source>
        <dbReference type="ARBA" id="ARBA00034120"/>
    </source>
</evidence>
<protein>
    <recommendedName>
        <fullName evidence="2">Reverse transcriptase domain-containing protein</fullName>
    </recommendedName>
</protein>
<dbReference type="NCBIfam" id="TIGR04416">
    <property type="entry name" value="group_II_RT_mat"/>
    <property type="match status" value="1"/>
</dbReference>
<sequence>MTNKSKTEKGIKYPPTLISLREKLGQKAKREPKFRFYSLYGHLVRKDVLWTAWKISKRNKGAAGIDGNTFKDIEESPEGVQGFLTNLQTSLKEKTYRADPVKRVYIPKGNGGQRPLGLITIKDRIVQTTLLLILEPIYEPDFQDCSYGFRPNKSALEAIEILQKEIHHGKTQAYDADLEDCFGSIPQDKLLKTIELRIADRQILKLIRKWLKAPIREPGKPQYKPTKGLQQGGVISPLLTNAYLNWFDKAFQGPSNPAYKTGVRLLRYADDLVAVAKEITPELIEFIKRILEEKLGLKLNPEKTQTVNLNEGDSLNFLGYTFRYTPLIRAPHKRYCNYRVSKKAMIKARKTVKTLCKSACRLQVEDFIPRINLYLDGWGRYFSKGYPSKEFNKLNNYVKYTLMKQLHRKSQRGYKIGKDKSWHQFLKENGLVTLSKQRYA</sequence>
<evidence type="ECO:0000313" key="3">
    <source>
        <dbReference type="EMBL" id="MBF5058588.1"/>
    </source>
</evidence>
<reference evidence="3 4" key="1">
    <citation type="submission" date="2020-01" db="EMBL/GenBank/DDBJ databases">
        <title>Draft genome sequence of Cand. Neptunochlamydia vexilliferae K9.</title>
        <authorList>
            <person name="Schulz F."/>
            <person name="Koestlbacher S."/>
            <person name="Wascher F."/>
            <person name="Pizzetti I."/>
            <person name="Horn M."/>
        </authorList>
    </citation>
    <scope>NUCLEOTIDE SEQUENCE [LARGE SCALE GENOMIC DNA]</scope>
    <source>
        <strain evidence="3 4">K9</strain>
    </source>
</reference>
<feature type="domain" description="Reverse transcriptase" evidence="2">
    <location>
        <begin position="87"/>
        <end position="322"/>
    </location>
</feature>
<proteinExistence type="inferred from homology"/>